<evidence type="ECO:0000256" key="2">
    <source>
        <dbReference type="ARBA" id="ARBA00023242"/>
    </source>
</evidence>
<evidence type="ECO:0000313" key="6">
    <source>
        <dbReference type="Proteomes" id="UP000756921"/>
    </source>
</evidence>
<comment type="caution">
    <text evidence="5">The sequence shown here is derived from an EMBL/GenBank/DDBJ whole genome shotgun (WGS) entry which is preliminary data.</text>
</comment>
<dbReference type="SMART" id="SM00066">
    <property type="entry name" value="GAL4"/>
    <property type="match status" value="1"/>
</dbReference>
<dbReference type="GO" id="GO:0005634">
    <property type="term" value="C:nucleus"/>
    <property type="evidence" value="ECO:0007669"/>
    <property type="project" value="UniProtKB-SubCell"/>
</dbReference>
<dbReference type="InterPro" id="IPR001138">
    <property type="entry name" value="Zn2Cys6_DnaBD"/>
</dbReference>
<dbReference type="CDD" id="cd00067">
    <property type="entry name" value="GAL4"/>
    <property type="match status" value="1"/>
</dbReference>
<feature type="region of interest" description="Disordered" evidence="3">
    <location>
        <begin position="1"/>
        <end position="25"/>
    </location>
</feature>
<gene>
    <name evidence="5" type="ORF">PMIN01_00248</name>
</gene>
<protein>
    <submittedName>
        <fullName evidence="5">C6 finger domain protein</fullName>
    </submittedName>
</protein>
<reference evidence="5" key="1">
    <citation type="journal article" date="2020" name="Mol. Plant Microbe Interact.">
        <title>Genome Sequence of the Biocontrol Agent Coniothyrium minitans strain Conio (IMI 134523).</title>
        <authorList>
            <person name="Patel D."/>
            <person name="Shittu T.A."/>
            <person name="Baroncelli R."/>
            <person name="Muthumeenakshi S."/>
            <person name="Osborne T.H."/>
            <person name="Janganan T.K."/>
            <person name="Sreenivasaprasad S."/>
        </authorList>
    </citation>
    <scope>NUCLEOTIDE SEQUENCE</scope>
    <source>
        <strain evidence="5">Conio</strain>
    </source>
</reference>
<dbReference type="Proteomes" id="UP000756921">
    <property type="component" value="Unassembled WGS sequence"/>
</dbReference>
<dbReference type="GO" id="GO:0045944">
    <property type="term" value="P:positive regulation of transcription by RNA polymerase II"/>
    <property type="evidence" value="ECO:0007669"/>
    <property type="project" value="TreeGrafter"/>
</dbReference>
<organism evidence="5 6">
    <name type="scientific">Paraphaeosphaeria minitans</name>
    <dbReference type="NCBI Taxonomy" id="565426"/>
    <lineage>
        <taxon>Eukaryota</taxon>
        <taxon>Fungi</taxon>
        <taxon>Dikarya</taxon>
        <taxon>Ascomycota</taxon>
        <taxon>Pezizomycotina</taxon>
        <taxon>Dothideomycetes</taxon>
        <taxon>Pleosporomycetidae</taxon>
        <taxon>Pleosporales</taxon>
        <taxon>Massarineae</taxon>
        <taxon>Didymosphaeriaceae</taxon>
        <taxon>Paraphaeosphaeria</taxon>
    </lineage>
</organism>
<dbReference type="EMBL" id="WJXW01000001">
    <property type="protein sequence ID" value="KAF9740709.1"/>
    <property type="molecule type" value="Genomic_DNA"/>
</dbReference>
<evidence type="ECO:0000256" key="1">
    <source>
        <dbReference type="ARBA" id="ARBA00004123"/>
    </source>
</evidence>
<proteinExistence type="predicted"/>
<keyword evidence="6" id="KW-1185">Reference proteome</keyword>
<dbReference type="GO" id="GO:0000976">
    <property type="term" value="F:transcription cis-regulatory region binding"/>
    <property type="evidence" value="ECO:0007669"/>
    <property type="project" value="TreeGrafter"/>
</dbReference>
<dbReference type="GO" id="GO:0008270">
    <property type="term" value="F:zinc ion binding"/>
    <property type="evidence" value="ECO:0007669"/>
    <property type="project" value="InterPro"/>
</dbReference>
<evidence type="ECO:0000259" key="4">
    <source>
        <dbReference type="PROSITE" id="PS50048"/>
    </source>
</evidence>
<dbReference type="Pfam" id="PF11951">
    <property type="entry name" value="Fungal_trans_2"/>
    <property type="match status" value="1"/>
</dbReference>
<name>A0A9P6KW92_9PLEO</name>
<comment type="subcellular location">
    <subcellularLocation>
        <location evidence="1">Nucleus</location>
    </subcellularLocation>
</comment>
<dbReference type="CDD" id="cd12148">
    <property type="entry name" value="fungal_TF_MHR"/>
    <property type="match status" value="1"/>
</dbReference>
<feature type="compositionally biased region" description="Polar residues" evidence="3">
    <location>
        <begin position="1"/>
        <end position="18"/>
    </location>
</feature>
<dbReference type="InterPro" id="IPR021858">
    <property type="entry name" value="Fun_TF"/>
</dbReference>
<dbReference type="OrthoDB" id="648861at2759"/>
<sequence length="611" mass="68980">MNEMSSIGASNGSQSPAQYPSIRRPPRSKNGCLTCRRRKVRCSEQRPRCSHCERLNLECRWRPVHRLGSTQQEVAVSTPETTISNGAPASDPFGNFSTDAVDQVFDYASFMWDTSDLWQSHNMGIGAYAGNIMNAPYQQMDTTMLEGMPPLPLLTEPSPASNSNHDSDILERPVSVRTVESSTAVPGQTSTSHQTAEDRLLLDYFTRTHVPPILSQVETQQKWSAMRHILMGLCNASAMVRHAIMAFSELLLRRQEGSWLHSTQNHYAKAMAELSKFEDVSTTSRPGHGRENLLATLFFLSYVDLLEGRVEAAHKCLKDAHTIFKQRDRAGFRTLEIRLLLWIRLVDARAVSAGGDGLFLSDQEEDLLVKPSPSSFQGDGDRDEDTQDGDIEDVLFQLLYQPGIVFFQKVQSFMGRISKIDPWHRSRGTVEDETEVMNIAARISKDLWELYETRPPLMDFAIAGKLTTPHVSENLATTITTSFRSYLANFHASRIHLHRVAYKSLPLTNEASKALRSIRNLAKLMEKGLSEHEALPVNMLWPLLMLGSEEHSQTERAWIKEQIMRMEKVATNARITAQVLEEVQTRQDESKTRVDIRSVMHSIFDSCFAIV</sequence>
<dbReference type="PROSITE" id="PS00463">
    <property type="entry name" value="ZN2_CY6_FUNGAL_1"/>
    <property type="match status" value="1"/>
</dbReference>
<dbReference type="PANTHER" id="PTHR37534:SF49">
    <property type="entry name" value="LYSINE BIOSYNTHESIS REGULATORY PROTEIN LYS14"/>
    <property type="match status" value="1"/>
</dbReference>
<dbReference type="GO" id="GO:0000981">
    <property type="term" value="F:DNA-binding transcription factor activity, RNA polymerase II-specific"/>
    <property type="evidence" value="ECO:0007669"/>
    <property type="project" value="InterPro"/>
</dbReference>
<keyword evidence="2" id="KW-0539">Nucleus</keyword>
<dbReference type="PROSITE" id="PS50048">
    <property type="entry name" value="ZN2_CY6_FUNGAL_2"/>
    <property type="match status" value="1"/>
</dbReference>
<dbReference type="Pfam" id="PF00172">
    <property type="entry name" value="Zn_clus"/>
    <property type="match status" value="1"/>
</dbReference>
<evidence type="ECO:0000256" key="3">
    <source>
        <dbReference type="SAM" id="MobiDB-lite"/>
    </source>
</evidence>
<dbReference type="InterPro" id="IPR036864">
    <property type="entry name" value="Zn2-C6_fun-type_DNA-bd_sf"/>
</dbReference>
<feature type="domain" description="Zn(2)-C6 fungal-type" evidence="4">
    <location>
        <begin position="31"/>
        <end position="61"/>
    </location>
</feature>
<dbReference type="AlphaFoldDB" id="A0A9P6KW92"/>
<dbReference type="PANTHER" id="PTHR37534">
    <property type="entry name" value="TRANSCRIPTIONAL ACTIVATOR PROTEIN UGA3"/>
    <property type="match status" value="1"/>
</dbReference>
<accession>A0A9P6KW92</accession>
<dbReference type="SUPFAM" id="SSF57701">
    <property type="entry name" value="Zn2/Cys6 DNA-binding domain"/>
    <property type="match status" value="1"/>
</dbReference>
<dbReference type="Gene3D" id="4.10.240.10">
    <property type="entry name" value="Zn(2)-C6 fungal-type DNA-binding domain"/>
    <property type="match status" value="1"/>
</dbReference>
<evidence type="ECO:0000313" key="5">
    <source>
        <dbReference type="EMBL" id="KAF9740709.1"/>
    </source>
</evidence>